<dbReference type="GO" id="GO:0003677">
    <property type="term" value="F:DNA binding"/>
    <property type="evidence" value="ECO:0007669"/>
    <property type="project" value="InterPro"/>
</dbReference>
<comment type="caution">
    <text evidence="5">The sequence shown here is derived from an EMBL/GenBank/DDBJ whole genome shotgun (WGS) entry which is preliminary data.</text>
</comment>
<evidence type="ECO:0000256" key="3">
    <source>
        <dbReference type="ARBA" id="ARBA00022747"/>
    </source>
</evidence>
<evidence type="ECO:0000313" key="6">
    <source>
        <dbReference type="Proteomes" id="UP000037175"/>
    </source>
</evidence>
<dbReference type="EMBL" id="LGTE01000004">
    <property type="protein sequence ID" value="KNZ70310.1"/>
    <property type="molecule type" value="Genomic_DNA"/>
</dbReference>
<organism evidence="5 6">
    <name type="scientific">Thermincola ferriacetica</name>
    <dbReference type="NCBI Taxonomy" id="281456"/>
    <lineage>
        <taxon>Bacteria</taxon>
        <taxon>Bacillati</taxon>
        <taxon>Bacillota</taxon>
        <taxon>Clostridia</taxon>
        <taxon>Eubacteriales</taxon>
        <taxon>Thermincolaceae</taxon>
        <taxon>Thermincola</taxon>
    </lineage>
</organism>
<proteinExistence type="predicted"/>
<dbReference type="GO" id="GO:0009307">
    <property type="term" value="P:DNA restriction-modification system"/>
    <property type="evidence" value="ECO:0007669"/>
    <property type="project" value="UniProtKB-KW"/>
</dbReference>
<keyword evidence="1 5" id="KW-0489">Methyltransferase</keyword>
<name>A0A0L6W450_9FIRM</name>
<accession>A0A0L6W450</accession>
<reference evidence="6" key="1">
    <citation type="submission" date="2015-07" db="EMBL/GenBank/DDBJ databases">
        <title>Complete Genome of Thermincola ferriacetica strain Z-0001T.</title>
        <authorList>
            <person name="Lusk B."/>
            <person name="Badalamenti J.P."/>
            <person name="Parameswaran P."/>
            <person name="Bond D.R."/>
            <person name="Torres C.I."/>
        </authorList>
    </citation>
    <scope>NUCLEOTIDE SEQUENCE [LARGE SCALE GENOMIC DNA]</scope>
    <source>
        <strain evidence="6">Z-0001</strain>
    </source>
</reference>
<dbReference type="RefSeq" id="WP_152908963.1">
    <property type="nucleotide sequence ID" value="NZ_LGTE01000004.1"/>
</dbReference>
<dbReference type="InterPro" id="IPR029063">
    <property type="entry name" value="SAM-dependent_MTases_sf"/>
</dbReference>
<gene>
    <name evidence="5" type="ORF">Tfer_0870</name>
</gene>
<keyword evidence="6" id="KW-1185">Reference proteome</keyword>
<dbReference type="GO" id="GO:0008170">
    <property type="term" value="F:N-methyltransferase activity"/>
    <property type="evidence" value="ECO:0007669"/>
    <property type="project" value="InterPro"/>
</dbReference>
<dbReference type="Pfam" id="PF01555">
    <property type="entry name" value="N6_N4_Mtase"/>
    <property type="match status" value="1"/>
</dbReference>
<evidence type="ECO:0000259" key="4">
    <source>
        <dbReference type="Pfam" id="PF01555"/>
    </source>
</evidence>
<evidence type="ECO:0000256" key="1">
    <source>
        <dbReference type="ARBA" id="ARBA00022603"/>
    </source>
</evidence>
<dbReference type="AlphaFoldDB" id="A0A0L6W450"/>
<keyword evidence="2" id="KW-0808">Transferase</keyword>
<protein>
    <submittedName>
        <fullName evidence="5">DNA methylase</fullName>
    </submittedName>
</protein>
<dbReference type="Gene3D" id="3.40.50.150">
    <property type="entry name" value="Vaccinia Virus protein VP39"/>
    <property type="match status" value="2"/>
</dbReference>
<dbReference type="InterPro" id="IPR002941">
    <property type="entry name" value="DNA_methylase_N4/N6"/>
</dbReference>
<sequence length="324" mass="37068">MQEKPWKRPGYNPVNNLVRLSKTFPRIHLWEGFFSAPDRGSDGSGAWAGNSPPELTEDLLDWFEPKKVLDPMVGSGTTKHVCDRYGTDCVALDLNPAWGGFNAVKDEIPCSADLIFWHPPYHNMKVYSGREWGKPHPDDLSRQPTYEAFIKLANQVFAKCVTALRKNGHLVVLVGDIKSKGRLYSIAHDMAWFGKPVNIIPKWQHGASSSRKDYSGSRAFIPVTCEWILIFRKEDCYILPGRIVKQLEIDLRECEKVTWRDVVHAALEKLGGTATRDSLLEEVKKHKKARANNHLREKLRQVLQMYRQDFICPNEKVVKLAYIQ</sequence>
<evidence type="ECO:0000256" key="2">
    <source>
        <dbReference type="ARBA" id="ARBA00022679"/>
    </source>
</evidence>
<feature type="domain" description="DNA methylase N-4/N-6" evidence="4">
    <location>
        <begin position="113"/>
        <end position="288"/>
    </location>
</feature>
<evidence type="ECO:0000313" key="5">
    <source>
        <dbReference type="EMBL" id="KNZ70310.1"/>
    </source>
</evidence>
<dbReference type="GO" id="GO:0032259">
    <property type="term" value="P:methylation"/>
    <property type="evidence" value="ECO:0007669"/>
    <property type="project" value="UniProtKB-KW"/>
</dbReference>
<dbReference type="Proteomes" id="UP000037175">
    <property type="component" value="Unassembled WGS sequence"/>
</dbReference>
<keyword evidence="3" id="KW-0680">Restriction system</keyword>
<dbReference type="SUPFAM" id="SSF53335">
    <property type="entry name" value="S-adenosyl-L-methionine-dependent methyltransferases"/>
    <property type="match status" value="2"/>
</dbReference>